<dbReference type="Proteomes" id="UP000066480">
    <property type="component" value="Chromosome"/>
</dbReference>
<dbReference type="Gene3D" id="3.40.50.300">
    <property type="entry name" value="P-loop containing nucleotide triphosphate hydrolases"/>
    <property type="match status" value="1"/>
</dbReference>
<gene>
    <name evidence="2" type="ORF">VV02_02870</name>
</gene>
<keyword evidence="3" id="KW-1185">Reference proteome</keyword>
<dbReference type="AlphaFoldDB" id="A0A0K1JPQ8"/>
<name>A0A0K1JPQ8_9MICO</name>
<evidence type="ECO:0000313" key="2">
    <source>
        <dbReference type="EMBL" id="AKU18588.1"/>
    </source>
</evidence>
<evidence type="ECO:0000256" key="1">
    <source>
        <dbReference type="SAM" id="MobiDB-lite"/>
    </source>
</evidence>
<feature type="compositionally biased region" description="Basic residues" evidence="1">
    <location>
        <begin position="14"/>
        <end position="28"/>
    </location>
</feature>
<organism evidence="2 3">
    <name type="scientific">Luteipulveratus mongoliensis</name>
    <dbReference type="NCBI Taxonomy" id="571913"/>
    <lineage>
        <taxon>Bacteria</taxon>
        <taxon>Bacillati</taxon>
        <taxon>Actinomycetota</taxon>
        <taxon>Actinomycetes</taxon>
        <taxon>Micrococcales</taxon>
        <taxon>Dermacoccaceae</taxon>
        <taxon>Luteipulveratus</taxon>
    </lineage>
</organism>
<proteinExistence type="predicted"/>
<dbReference type="InterPro" id="IPR027417">
    <property type="entry name" value="P-loop_NTPase"/>
</dbReference>
<feature type="compositionally biased region" description="Low complexity" evidence="1">
    <location>
        <begin position="1"/>
        <end position="13"/>
    </location>
</feature>
<dbReference type="SUPFAM" id="SSF52540">
    <property type="entry name" value="P-loop containing nucleoside triphosphate hydrolases"/>
    <property type="match status" value="1"/>
</dbReference>
<dbReference type="EMBL" id="CP011112">
    <property type="protein sequence ID" value="AKU18588.1"/>
    <property type="molecule type" value="Genomic_DNA"/>
</dbReference>
<evidence type="ECO:0008006" key="4">
    <source>
        <dbReference type="Google" id="ProtNLM"/>
    </source>
</evidence>
<dbReference type="KEGG" id="lmoi:VV02_02870"/>
<evidence type="ECO:0000313" key="3">
    <source>
        <dbReference type="Proteomes" id="UP000066480"/>
    </source>
</evidence>
<sequence length="532" mass="58421">MRRGKQPAQQAPKKSAKPPKSTKKRQRGLRVAIRKALAGRAEAHDRPGFRGWNRPGGGPAMHVEAAPEYRGTSVQVCGLWPFSAGMSSQVIGAPLGRHLFTGATVCADPVSWFLAKLISSPSLFVLALNGRGKSSLIRRMAAVMPAWGYIPMILSDLKPDYSELVTALGGQVITVGRGRGNVNPLDSGPMADMLHRLPERERREAIADMEGRRLNVMIGLCELVRKGPLEDFETTLLARALRVLDREHEGVPVMRDVLDIVLQRHPDLAAVAQDRGDVGRYADRTERLIDALIALGEDGPYGDTFARPTSTPMMMDRPVSFDISSVQNEDKELQAGLQLVCWSYGSSAISAAKFLAEAGLAPRRVYFMVFDELWRALNASPLMVDRIDELTRLNRQRVLAQALITHTFADLTLATEEATKKARGFVERSSMVCLGGLPEDEMTTLRKVVPVTRAEERLITDWSMPGDRDPVTGEAGAPPGRGKFLLKIGREPGTPLEVELTGLEAEVNDTNRHWKDVIASRRGEPTWSGEAS</sequence>
<protein>
    <recommendedName>
        <fullName evidence="4">ATP/GTP-binding protein</fullName>
    </recommendedName>
</protein>
<feature type="region of interest" description="Disordered" evidence="1">
    <location>
        <begin position="1"/>
        <end position="28"/>
    </location>
</feature>
<reference evidence="2 3" key="1">
    <citation type="submission" date="2015-03" db="EMBL/GenBank/DDBJ databases">
        <title>Luteipulveratus halotolerans sp. nov., a novel actinobacterium (Dermacoccaceae) from Sarawak, Malaysia.</title>
        <authorList>
            <person name="Juboi H."/>
            <person name="Basik A."/>
            <person name="Shamsul S.S."/>
            <person name="Arnold P."/>
            <person name="Schmitt E.K."/>
            <person name="Sanglier J.-J."/>
            <person name="Yeo T."/>
        </authorList>
    </citation>
    <scope>NUCLEOTIDE SEQUENCE [LARGE SCALE GENOMIC DNA]</scope>
    <source>
        <strain evidence="2 3">MN07-A0370</strain>
    </source>
</reference>
<accession>A0A0K1JPQ8</accession>
<dbReference type="STRING" id="571913.VV02_02870"/>
<dbReference type="PATRIC" id="fig|571913.6.peg.588"/>